<sequence>MAKGSAANPADAFRKAQRKKELKKNKAGRAKTRDFALVKKDTTELEEAISILDGAEPEYADPARLKELKEELEKINKKKAEYVEEHPEQRALVYKRRPRNAEGSSKVREEIILPKRRNYFNKKGLPRHPERSIYYDPVMNPHGMPPPGQLYEERALLPGEVDSEASDAENDDDILMPEGAPPGFDQPIEDDEDFMLPDSPPPSAPPIDSASVPFPPPLPSIPHPPPGVPPVPFPSFPPGAYPLLPHGVPPPPPPPGFPPPHGSLPPPPPPPPGFPGSYGSLPPPPPGFFGHSSSLPPPPPGFPIPPAFNMFPPTAHPMPSRPISVSSMQDPLSHKAHQPYQAYKPQPLASPTPHGQAPKTLSHPSLPAKPRPPPADFAAATISAAPELRDLKKESTAFMPAALRKKGAIATKASAAAPKINSAPTLGPTDVGDGQAAGPSQAKPNLLSVIKQFAPSTKPAAQPQREKKADDYDQFVEEMGDILGS</sequence>
<feature type="compositionally biased region" description="Pro residues" evidence="1">
    <location>
        <begin position="213"/>
        <end position="240"/>
    </location>
</feature>
<organism evidence="3 4">
    <name type="scientific">Pterulicium gracile</name>
    <dbReference type="NCBI Taxonomy" id="1884261"/>
    <lineage>
        <taxon>Eukaryota</taxon>
        <taxon>Fungi</taxon>
        <taxon>Dikarya</taxon>
        <taxon>Basidiomycota</taxon>
        <taxon>Agaricomycotina</taxon>
        <taxon>Agaricomycetes</taxon>
        <taxon>Agaricomycetidae</taxon>
        <taxon>Agaricales</taxon>
        <taxon>Pleurotineae</taxon>
        <taxon>Pterulaceae</taxon>
        <taxon>Pterulicium</taxon>
    </lineage>
</organism>
<feature type="compositionally biased region" description="Basic residues" evidence="1">
    <location>
        <begin position="15"/>
        <end position="30"/>
    </location>
</feature>
<protein>
    <submittedName>
        <fullName evidence="3">WW domain binding protein 11-domain-containing protein</fullName>
    </submittedName>
</protein>
<feature type="compositionally biased region" description="Pro residues" evidence="1">
    <location>
        <begin position="295"/>
        <end position="306"/>
    </location>
</feature>
<dbReference type="STRING" id="1884261.A0A5C3QW79"/>
<dbReference type="Pfam" id="PF09429">
    <property type="entry name" value="Wbp11"/>
    <property type="match status" value="1"/>
</dbReference>
<dbReference type="OrthoDB" id="205569at2759"/>
<evidence type="ECO:0000256" key="1">
    <source>
        <dbReference type="SAM" id="MobiDB-lite"/>
    </source>
</evidence>
<feature type="compositionally biased region" description="Acidic residues" evidence="1">
    <location>
        <begin position="161"/>
        <end position="175"/>
    </location>
</feature>
<dbReference type="AlphaFoldDB" id="A0A5C3QW79"/>
<keyword evidence="4" id="KW-1185">Reference proteome</keyword>
<feature type="region of interest" description="Disordered" evidence="1">
    <location>
        <begin position="121"/>
        <end position="380"/>
    </location>
</feature>
<dbReference type="Proteomes" id="UP000305067">
    <property type="component" value="Unassembled WGS sequence"/>
</dbReference>
<gene>
    <name evidence="3" type="ORF">BDV98DRAFT_540267</name>
</gene>
<reference evidence="3 4" key="1">
    <citation type="journal article" date="2019" name="Nat. Ecol. Evol.">
        <title>Megaphylogeny resolves global patterns of mushroom evolution.</title>
        <authorList>
            <person name="Varga T."/>
            <person name="Krizsan K."/>
            <person name="Foldi C."/>
            <person name="Dima B."/>
            <person name="Sanchez-Garcia M."/>
            <person name="Sanchez-Ramirez S."/>
            <person name="Szollosi G.J."/>
            <person name="Szarkandi J.G."/>
            <person name="Papp V."/>
            <person name="Albert L."/>
            <person name="Andreopoulos W."/>
            <person name="Angelini C."/>
            <person name="Antonin V."/>
            <person name="Barry K.W."/>
            <person name="Bougher N.L."/>
            <person name="Buchanan P."/>
            <person name="Buyck B."/>
            <person name="Bense V."/>
            <person name="Catcheside P."/>
            <person name="Chovatia M."/>
            <person name="Cooper J."/>
            <person name="Damon W."/>
            <person name="Desjardin D."/>
            <person name="Finy P."/>
            <person name="Geml J."/>
            <person name="Haridas S."/>
            <person name="Hughes K."/>
            <person name="Justo A."/>
            <person name="Karasinski D."/>
            <person name="Kautmanova I."/>
            <person name="Kiss B."/>
            <person name="Kocsube S."/>
            <person name="Kotiranta H."/>
            <person name="LaButti K.M."/>
            <person name="Lechner B.E."/>
            <person name="Liimatainen K."/>
            <person name="Lipzen A."/>
            <person name="Lukacs Z."/>
            <person name="Mihaltcheva S."/>
            <person name="Morgado L.N."/>
            <person name="Niskanen T."/>
            <person name="Noordeloos M.E."/>
            <person name="Ohm R.A."/>
            <person name="Ortiz-Santana B."/>
            <person name="Ovrebo C."/>
            <person name="Racz N."/>
            <person name="Riley R."/>
            <person name="Savchenko A."/>
            <person name="Shiryaev A."/>
            <person name="Soop K."/>
            <person name="Spirin V."/>
            <person name="Szebenyi C."/>
            <person name="Tomsovsky M."/>
            <person name="Tulloss R.E."/>
            <person name="Uehling J."/>
            <person name="Grigoriev I.V."/>
            <person name="Vagvolgyi C."/>
            <person name="Papp T."/>
            <person name="Martin F.M."/>
            <person name="Miettinen O."/>
            <person name="Hibbett D.S."/>
            <person name="Nagy L.G."/>
        </authorList>
    </citation>
    <scope>NUCLEOTIDE SEQUENCE [LARGE SCALE GENOMIC DNA]</scope>
    <source>
        <strain evidence="3 4">CBS 309.79</strain>
    </source>
</reference>
<feature type="domain" description="Wbp11/ELF5/Saf1 N-terminal" evidence="2">
    <location>
        <begin position="7"/>
        <end position="77"/>
    </location>
</feature>
<evidence type="ECO:0000313" key="3">
    <source>
        <dbReference type="EMBL" id="TFL06212.1"/>
    </source>
</evidence>
<feature type="region of interest" description="Disordered" evidence="1">
    <location>
        <begin position="414"/>
        <end position="441"/>
    </location>
</feature>
<accession>A0A5C3QW79</accession>
<dbReference type="InterPro" id="IPR019007">
    <property type="entry name" value="Wbp11/ELF5/Saf1_N"/>
</dbReference>
<name>A0A5C3QW79_9AGAR</name>
<dbReference type="GO" id="GO:0006396">
    <property type="term" value="P:RNA processing"/>
    <property type="evidence" value="ECO:0007669"/>
    <property type="project" value="InterPro"/>
</dbReference>
<evidence type="ECO:0000313" key="4">
    <source>
        <dbReference type="Proteomes" id="UP000305067"/>
    </source>
</evidence>
<feature type="region of interest" description="Disordered" evidence="1">
    <location>
        <begin position="1"/>
        <end position="32"/>
    </location>
</feature>
<feature type="compositionally biased region" description="Pro residues" evidence="1">
    <location>
        <begin position="247"/>
        <end position="274"/>
    </location>
</feature>
<dbReference type="EMBL" id="ML178815">
    <property type="protein sequence ID" value="TFL06212.1"/>
    <property type="molecule type" value="Genomic_DNA"/>
</dbReference>
<evidence type="ECO:0000259" key="2">
    <source>
        <dbReference type="Pfam" id="PF09429"/>
    </source>
</evidence>
<proteinExistence type="predicted"/>